<evidence type="ECO:0000259" key="7">
    <source>
        <dbReference type="SMART" id="SM00014"/>
    </source>
</evidence>
<dbReference type="InterPro" id="IPR036938">
    <property type="entry name" value="PAP2/HPO_sf"/>
</dbReference>
<feature type="transmembrane region" description="Helical" evidence="6">
    <location>
        <begin position="229"/>
        <end position="247"/>
    </location>
</feature>
<feature type="transmembrane region" description="Helical" evidence="6">
    <location>
        <begin position="197"/>
        <end position="217"/>
    </location>
</feature>
<proteinExistence type="inferred from homology"/>
<evidence type="ECO:0000256" key="5">
    <source>
        <dbReference type="ARBA" id="ARBA00023136"/>
    </source>
</evidence>
<dbReference type="PANTHER" id="PTHR10165">
    <property type="entry name" value="LIPID PHOSPHATE PHOSPHATASE"/>
    <property type="match status" value="1"/>
</dbReference>
<feature type="transmembrane region" description="Helical" evidence="6">
    <location>
        <begin position="97"/>
        <end position="116"/>
    </location>
</feature>
<dbReference type="InterPro" id="IPR000326">
    <property type="entry name" value="PAP2/HPO"/>
</dbReference>
<feature type="transmembrane region" description="Helical" evidence="6">
    <location>
        <begin position="23"/>
        <end position="43"/>
    </location>
</feature>
<comment type="similarity">
    <text evidence="2">Belongs to the PA-phosphatase related phosphoesterase family.</text>
</comment>
<accession>G0U4X6</accession>
<dbReference type="SMART" id="SM00014">
    <property type="entry name" value="acidPPc"/>
    <property type="match status" value="1"/>
</dbReference>
<dbReference type="AlphaFoldDB" id="G0U4X6"/>
<protein>
    <recommendedName>
        <fullName evidence="7">Phosphatidic acid phosphatase type 2/haloperoxidase domain-containing protein</fullName>
    </recommendedName>
</protein>
<evidence type="ECO:0000256" key="3">
    <source>
        <dbReference type="ARBA" id="ARBA00022692"/>
    </source>
</evidence>
<dbReference type="GO" id="GO:0006644">
    <property type="term" value="P:phospholipid metabolic process"/>
    <property type="evidence" value="ECO:0007669"/>
    <property type="project" value="InterPro"/>
</dbReference>
<evidence type="ECO:0000256" key="4">
    <source>
        <dbReference type="ARBA" id="ARBA00022989"/>
    </source>
</evidence>
<reference evidence="8" key="1">
    <citation type="journal article" date="2012" name="Proc. Natl. Acad. Sci. U.S.A.">
        <title>Antigenic diversity is generated by distinct evolutionary mechanisms in African trypanosome species.</title>
        <authorList>
            <person name="Jackson A.P."/>
            <person name="Berry A."/>
            <person name="Aslett M."/>
            <person name="Allison H.C."/>
            <person name="Burton P."/>
            <person name="Vavrova-Anderson J."/>
            <person name="Brown R."/>
            <person name="Browne H."/>
            <person name="Corton N."/>
            <person name="Hauser H."/>
            <person name="Gamble J."/>
            <person name="Gilderthorp R."/>
            <person name="Marcello L."/>
            <person name="McQuillan J."/>
            <person name="Otto T.D."/>
            <person name="Quail M.A."/>
            <person name="Sanders M.J."/>
            <person name="van Tonder A."/>
            <person name="Ginger M.L."/>
            <person name="Field M.C."/>
            <person name="Barry J.D."/>
            <person name="Hertz-Fowler C."/>
            <person name="Berriman M."/>
        </authorList>
    </citation>
    <scope>NUCLEOTIDE SEQUENCE</scope>
    <source>
        <strain evidence="8">Y486</strain>
    </source>
</reference>
<dbReference type="GO" id="GO:0008195">
    <property type="term" value="F:phosphatidate phosphatase activity"/>
    <property type="evidence" value="ECO:0007669"/>
    <property type="project" value="TreeGrafter"/>
</dbReference>
<evidence type="ECO:0000256" key="1">
    <source>
        <dbReference type="ARBA" id="ARBA00004141"/>
    </source>
</evidence>
<evidence type="ECO:0000256" key="6">
    <source>
        <dbReference type="SAM" id="Phobius"/>
    </source>
</evidence>
<dbReference type="SUPFAM" id="SSF48317">
    <property type="entry name" value="Acid phosphatase/Vanadium-dependent haloperoxidase"/>
    <property type="match status" value="1"/>
</dbReference>
<feature type="transmembrane region" description="Helical" evidence="6">
    <location>
        <begin position="174"/>
        <end position="191"/>
    </location>
</feature>
<name>G0U4X6_TRYVY</name>
<dbReference type="GO" id="GO:0046839">
    <property type="term" value="P:phospholipid dephosphorylation"/>
    <property type="evidence" value="ECO:0007669"/>
    <property type="project" value="TreeGrafter"/>
</dbReference>
<comment type="subcellular location">
    <subcellularLocation>
        <location evidence="1">Membrane</location>
        <topology evidence="1">Multi-pass membrane protein</topology>
    </subcellularLocation>
</comment>
<organism evidence="8">
    <name type="scientific">Trypanosoma vivax (strain Y486)</name>
    <dbReference type="NCBI Taxonomy" id="1055687"/>
    <lineage>
        <taxon>Eukaryota</taxon>
        <taxon>Discoba</taxon>
        <taxon>Euglenozoa</taxon>
        <taxon>Kinetoplastea</taxon>
        <taxon>Metakinetoplastina</taxon>
        <taxon>Trypanosomatida</taxon>
        <taxon>Trypanosomatidae</taxon>
        <taxon>Trypanosoma</taxon>
        <taxon>Duttonella</taxon>
    </lineage>
</organism>
<dbReference type="Gene3D" id="1.20.144.10">
    <property type="entry name" value="Phosphatidic acid phosphatase type 2/haloperoxidase"/>
    <property type="match status" value="1"/>
</dbReference>
<gene>
    <name evidence="8" type="ORF">TVY486_1015330</name>
</gene>
<keyword evidence="5 6" id="KW-0472">Membrane</keyword>
<feature type="domain" description="Phosphatidic acid phosphatase type 2/haloperoxidase" evidence="7">
    <location>
        <begin position="94"/>
        <end position="244"/>
    </location>
</feature>
<dbReference type="VEuPathDB" id="TriTrypDB:TvY486_1015330"/>
<dbReference type="InterPro" id="IPR043216">
    <property type="entry name" value="PAP-like"/>
</dbReference>
<keyword evidence="3 6" id="KW-0812">Transmembrane</keyword>
<dbReference type="EMBL" id="HE573026">
    <property type="protein sequence ID" value="CCC52491.1"/>
    <property type="molecule type" value="Genomic_DNA"/>
</dbReference>
<dbReference type="PANTHER" id="PTHR10165:SF35">
    <property type="entry name" value="RE23632P"/>
    <property type="match status" value="1"/>
</dbReference>
<keyword evidence="4 6" id="KW-1133">Transmembrane helix</keyword>
<dbReference type="GO" id="GO:0016020">
    <property type="term" value="C:membrane"/>
    <property type="evidence" value="ECO:0007669"/>
    <property type="project" value="UniProtKB-SubCell"/>
</dbReference>
<sequence length="275" mass="31054">MGSIAISYQQENAAWTGYGMLDFVVSIAILLFSFLVASFFPPYCRSFSWNDPTIDHSFVTNETFPVWSLGIVCALVFLIYVLMVKRGNGQLSFWLRVQYYTLVLQEVIVTLLKLYAGRIRPDYLSRLRMLGYNNDSYAQSHLTNVTEQEYYCGLGDTNLMLYAGRLSFPSGHSSTIFALAIPVCIFLRTRLPYRNRAFSHLLLSMCPLALAFVCAVSRTRDNRHNFDDILAGAAIGTGSALLCYHNFAQAASERDRTERSSETEVTTDRVLLSEC</sequence>
<dbReference type="CDD" id="cd03390">
    <property type="entry name" value="PAP2_containing_1_like"/>
    <property type="match status" value="1"/>
</dbReference>
<feature type="transmembrane region" description="Helical" evidence="6">
    <location>
        <begin position="64"/>
        <end position="85"/>
    </location>
</feature>
<evidence type="ECO:0000313" key="8">
    <source>
        <dbReference type="EMBL" id="CCC52491.1"/>
    </source>
</evidence>
<evidence type="ECO:0000256" key="2">
    <source>
        <dbReference type="ARBA" id="ARBA00008816"/>
    </source>
</evidence>
<dbReference type="Pfam" id="PF01569">
    <property type="entry name" value="PAP2"/>
    <property type="match status" value="1"/>
</dbReference>